<keyword evidence="8" id="KW-1185">Reference proteome</keyword>
<dbReference type="InterPro" id="IPR046335">
    <property type="entry name" value="LacI/GalR-like_sensor"/>
</dbReference>
<gene>
    <name evidence="7" type="ORF">HLH21_05205</name>
</gene>
<keyword evidence="1" id="KW-0678">Repressor</keyword>
<dbReference type="CDD" id="cd06278">
    <property type="entry name" value="PBP1_LacI-like"/>
    <property type="match status" value="1"/>
</dbReference>
<dbReference type="CDD" id="cd01392">
    <property type="entry name" value="HTH_LacI"/>
    <property type="match status" value="1"/>
</dbReference>
<dbReference type="Gene3D" id="3.40.50.2300">
    <property type="match status" value="2"/>
</dbReference>
<organism evidence="7 8">
    <name type="scientific">Gluconacetobacter johannae</name>
    <dbReference type="NCBI Taxonomy" id="112140"/>
    <lineage>
        <taxon>Bacteria</taxon>
        <taxon>Pseudomonadati</taxon>
        <taxon>Pseudomonadota</taxon>
        <taxon>Alphaproteobacteria</taxon>
        <taxon>Acetobacterales</taxon>
        <taxon>Acetobacteraceae</taxon>
        <taxon>Gluconacetobacter</taxon>
    </lineage>
</organism>
<dbReference type="EMBL" id="JABEQH010000005">
    <property type="protein sequence ID" value="MBB2175325.1"/>
    <property type="molecule type" value="Genomic_DNA"/>
</dbReference>
<dbReference type="Pfam" id="PF00356">
    <property type="entry name" value="LacI"/>
    <property type="match status" value="1"/>
</dbReference>
<dbReference type="SMART" id="SM00354">
    <property type="entry name" value="HTH_LACI"/>
    <property type="match status" value="1"/>
</dbReference>
<proteinExistence type="predicted"/>
<dbReference type="PANTHER" id="PTHR30146:SF95">
    <property type="entry name" value="RIBOSE OPERON REPRESSOR"/>
    <property type="match status" value="1"/>
</dbReference>
<dbReference type="Pfam" id="PF13377">
    <property type="entry name" value="Peripla_BP_3"/>
    <property type="match status" value="1"/>
</dbReference>
<dbReference type="PANTHER" id="PTHR30146">
    <property type="entry name" value="LACI-RELATED TRANSCRIPTIONAL REPRESSOR"/>
    <property type="match status" value="1"/>
</dbReference>
<dbReference type="GO" id="GO:0000976">
    <property type="term" value="F:transcription cis-regulatory region binding"/>
    <property type="evidence" value="ECO:0007669"/>
    <property type="project" value="TreeGrafter"/>
</dbReference>
<accession>A0A7W4J5Y0</accession>
<keyword evidence="2" id="KW-0805">Transcription regulation</keyword>
<dbReference type="InterPro" id="IPR028082">
    <property type="entry name" value="Peripla_BP_I"/>
</dbReference>
<protein>
    <submittedName>
        <fullName evidence="7">LacI family DNA-binding transcriptional regulator</fullName>
    </submittedName>
</protein>
<evidence type="ECO:0000256" key="2">
    <source>
        <dbReference type="ARBA" id="ARBA00023015"/>
    </source>
</evidence>
<keyword evidence="3 7" id="KW-0238">DNA-binding</keyword>
<dbReference type="SUPFAM" id="SSF47413">
    <property type="entry name" value="lambda repressor-like DNA-binding domains"/>
    <property type="match status" value="1"/>
</dbReference>
<dbReference type="AlphaFoldDB" id="A0A7W4J5Y0"/>
<evidence type="ECO:0000256" key="4">
    <source>
        <dbReference type="ARBA" id="ARBA00023163"/>
    </source>
</evidence>
<evidence type="ECO:0000256" key="5">
    <source>
        <dbReference type="SAM" id="MobiDB-lite"/>
    </source>
</evidence>
<dbReference type="SUPFAM" id="SSF53822">
    <property type="entry name" value="Periplasmic binding protein-like I"/>
    <property type="match status" value="1"/>
</dbReference>
<evidence type="ECO:0000313" key="8">
    <source>
        <dbReference type="Proteomes" id="UP000561066"/>
    </source>
</evidence>
<dbReference type="InterPro" id="IPR010982">
    <property type="entry name" value="Lambda_DNA-bd_dom_sf"/>
</dbReference>
<feature type="domain" description="HTH lacI-type" evidence="6">
    <location>
        <begin position="12"/>
        <end position="66"/>
    </location>
</feature>
<name>A0A7W4J5Y0_9PROT</name>
<comment type="caution">
    <text evidence="7">The sequence shown here is derived from an EMBL/GenBank/DDBJ whole genome shotgun (WGS) entry which is preliminary data.</text>
</comment>
<evidence type="ECO:0000259" key="6">
    <source>
        <dbReference type="PROSITE" id="PS50932"/>
    </source>
</evidence>
<dbReference type="GO" id="GO:0003700">
    <property type="term" value="F:DNA-binding transcription factor activity"/>
    <property type="evidence" value="ECO:0007669"/>
    <property type="project" value="TreeGrafter"/>
</dbReference>
<dbReference type="PROSITE" id="PS50932">
    <property type="entry name" value="HTH_LACI_2"/>
    <property type="match status" value="1"/>
</dbReference>
<feature type="compositionally biased region" description="Basic and acidic residues" evidence="5">
    <location>
        <begin position="333"/>
        <end position="343"/>
    </location>
</feature>
<dbReference type="Proteomes" id="UP000561066">
    <property type="component" value="Unassembled WGS sequence"/>
</dbReference>
<dbReference type="InterPro" id="IPR000843">
    <property type="entry name" value="HTH_LacI"/>
</dbReference>
<evidence type="ECO:0000256" key="3">
    <source>
        <dbReference type="ARBA" id="ARBA00023125"/>
    </source>
</evidence>
<dbReference type="Gene3D" id="1.10.260.40">
    <property type="entry name" value="lambda repressor-like DNA-binding domains"/>
    <property type="match status" value="1"/>
</dbReference>
<keyword evidence="4" id="KW-0804">Transcription</keyword>
<evidence type="ECO:0000256" key="1">
    <source>
        <dbReference type="ARBA" id="ARBA00022491"/>
    </source>
</evidence>
<feature type="region of interest" description="Disordered" evidence="5">
    <location>
        <begin position="321"/>
        <end position="343"/>
    </location>
</feature>
<evidence type="ECO:0000313" key="7">
    <source>
        <dbReference type="EMBL" id="MBB2175325.1"/>
    </source>
</evidence>
<sequence length="343" mass="35642">MTPAGGPIIRPVSSTDVARLAGVSQSAVSRTFSPDGSVSARTREKVLAAAATLGYRPNRIPAIMLSGRSHMVGVIVGGLDNPFYATVLDRFAVALRGIGLHVLLVQVADSLALDAALDQLAGYRVDAAVTALAVGTRRAADALSALRIPIVCFNSRLTSSWISTVRSDNRAAGRDAADLLADRGVRRPAWMAGPRANAASQERGRGFVERLATHGLAPAATMQGADTYQGGYDAIRRLLSVSPPPDGLFCGNDLMACGAIDALRQAGGLSVPGDVLVMGYDDIPQAAWHSYDLTSFDQQVDRMVAAALDLLATALAGPPGPAGGRTLNVPARLVERGSTRHGG</sequence>
<reference evidence="7 8" key="1">
    <citation type="submission" date="2020-04" db="EMBL/GenBank/DDBJ databases">
        <title>Description of novel Gluconacetobacter.</title>
        <authorList>
            <person name="Sombolestani A."/>
        </authorList>
    </citation>
    <scope>NUCLEOTIDE SEQUENCE [LARGE SCALE GENOMIC DNA]</scope>
    <source>
        <strain evidence="7 8">LMG 21312</strain>
    </source>
</reference>